<dbReference type="GO" id="GO:0046657">
    <property type="term" value="P:folic acid catabolic process"/>
    <property type="evidence" value="ECO:0007669"/>
    <property type="project" value="TreeGrafter"/>
</dbReference>
<dbReference type="PANTHER" id="PTHR30575:SF0">
    <property type="entry name" value="XAA-ARG DIPEPTIDASE"/>
    <property type="match status" value="1"/>
</dbReference>
<dbReference type="InterPro" id="IPR052030">
    <property type="entry name" value="Peptidase_M20/M20A_hydrolases"/>
</dbReference>
<dbReference type="PANTHER" id="PTHR30575">
    <property type="entry name" value="PEPTIDASE M20"/>
    <property type="match status" value="1"/>
</dbReference>
<evidence type="ECO:0000313" key="1">
    <source>
        <dbReference type="EMBL" id="GAG35278.1"/>
    </source>
</evidence>
<evidence type="ECO:0008006" key="2">
    <source>
        <dbReference type="Google" id="ProtNLM"/>
    </source>
</evidence>
<gene>
    <name evidence="1" type="ORF">S01H1_72450</name>
</gene>
<feature type="non-terminal residue" evidence="1">
    <location>
        <position position="114"/>
    </location>
</feature>
<proteinExistence type="predicted"/>
<dbReference type="Gene3D" id="3.40.630.10">
    <property type="entry name" value="Zn peptidases"/>
    <property type="match status" value="1"/>
</dbReference>
<sequence length="114" mass="12121">MTRKQKREMVRKGVKQHARAAKALAGRIWELAEPPMREVGSARLLGDFLGERGFKVDFCLPALPTAFKATAGKGKPAIGILGEYDALPDCGLRKGTYGHGCGHNLFGVASAVGA</sequence>
<organism evidence="1">
    <name type="scientific">marine sediment metagenome</name>
    <dbReference type="NCBI Taxonomy" id="412755"/>
    <lineage>
        <taxon>unclassified sequences</taxon>
        <taxon>metagenomes</taxon>
        <taxon>ecological metagenomes</taxon>
    </lineage>
</organism>
<protein>
    <recommendedName>
        <fullName evidence="2">Peptidase M20 dimerisation domain-containing protein</fullName>
    </recommendedName>
</protein>
<reference evidence="1" key="1">
    <citation type="journal article" date="2014" name="Front. Microbiol.">
        <title>High frequency of phylogenetically diverse reductive dehalogenase-homologous genes in deep subseafloor sedimentary metagenomes.</title>
        <authorList>
            <person name="Kawai M."/>
            <person name="Futagami T."/>
            <person name="Toyoda A."/>
            <person name="Takaki Y."/>
            <person name="Nishi S."/>
            <person name="Hori S."/>
            <person name="Arai W."/>
            <person name="Tsubouchi T."/>
            <person name="Morono Y."/>
            <person name="Uchiyama I."/>
            <person name="Ito T."/>
            <person name="Fujiyama A."/>
            <person name="Inagaki F."/>
            <person name="Takami H."/>
        </authorList>
    </citation>
    <scope>NUCLEOTIDE SEQUENCE</scope>
    <source>
        <strain evidence="1">Expedition CK06-06</strain>
    </source>
</reference>
<dbReference type="GO" id="GO:0071713">
    <property type="term" value="F:para-aminobenzoyl-glutamate hydrolase activity"/>
    <property type="evidence" value="ECO:0007669"/>
    <property type="project" value="TreeGrafter"/>
</dbReference>
<dbReference type="EMBL" id="BARS01048321">
    <property type="protein sequence ID" value="GAG35278.1"/>
    <property type="molecule type" value="Genomic_DNA"/>
</dbReference>
<dbReference type="AlphaFoldDB" id="X0XF47"/>
<dbReference type="SUPFAM" id="SSF53187">
    <property type="entry name" value="Zn-dependent exopeptidases"/>
    <property type="match status" value="1"/>
</dbReference>
<comment type="caution">
    <text evidence="1">The sequence shown here is derived from an EMBL/GenBank/DDBJ whole genome shotgun (WGS) entry which is preliminary data.</text>
</comment>
<accession>X0XF47</accession>
<dbReference type="GO" id="GO:0005737">
    <property type="term" value="C:cytoplasm"/>
    <property type="evidence" value="ECO:0007669"/>
    <property type="project" value="TreeGrafter"/>
</dbReference>
<name>X0XF47_9ZZZZ</name>
<dbReference type="GO" id="GO:0016805">
    <property type="term" value="F:dipeptidase activity"/>
    <property type="evidence" value="ECO:0007669"/>
    <property type="project" value="TreeGrafter"/>
</dbReference>